<dbReference type="InterPro" id="IPR036388">
    <property type="entry name" value="WH-like_DNA-bd_sf"/>
</dbReference>
<proteinExistence type="predicted"/>
<dbReference type="InterPro" id="IPR000835">
    <property type="entry name" value="HTH_MarR-typ"/>
</dbReference>
<keyword evidence="4" id="KW-0804">Transcription</keyword>
<dbReference type="InterPro" id="IPR000182">
    <property type="entry name" value="GNAT_dom"/>
</dbReference>
<comment type="caution">
    <text evidence="6">The sequence shown here is derived from an EMBL/GenBank/DDBJ whole genome shotgun (WGS) entry which is preliminary data.</text>
</comment>
<dbReference type="Gene3D" id="1.10.10.10">
    <property type="entry name" value="Winged helix-like DNA-binding domain superfamily/Winged helix DNA-binding domain"/>
    <property type="match status" value="1"/>
</dbReference>
<evidence type="ECO:0000256" key="3">
    <source>
        <dbReference type="ARBA" id="ARBA00023125"/>
    </source>
</evidence>
<dbReference type="EMBL" id="JACYTR010000048">
    <property type="protein sequence ID" value="MBD8527350.1"/>
    <property type="molecule type" value="Genomic_DNA"/>
</dbReference>
<dbReference type="GO" id="GO:0003677">
    <property type="term" value="F:DNA binding"/>
    <property type="evidence" value="ECO:0007669"/>
    <property type="project" value="UniProtKB-KW"/>
</dbReference>
<dbReference type="InterPro" id="IPR036390">
    <property type="entry name" value="WH_DNA-bd_sf"/>
</dbReference>
<sequence>MEFVNQLGLLALGSRLRALSDRLYAIADQIYAGAGLKLQGRWFPLLRLLHDRGSANVGEIAEAIGQTHSAVSQLANKLVREGWLLSRSLPGDRRQRRLQLSAKAEQELRAAKLIWRAIEQHLAEACAATELDVLGTLQGLDGILSGPIIEAVSERAHRMRAEAVEIVPFRDDLQPHFYRLNADWLRKFFYLEEIDHFVLSNPQAAILADGGAILFARLGEQIVGTCALKHEGKGVYELTKMGVDEVCQGLGIGRRLIDGIVDEFRRRKGKTLFLETNSKLSPAIRLYESVGFEHQPTRKPDSHYQRSDVYMIWRDRENAPRPRRKSSAARE</sequence>
<dbReference type="Gene3D" id="3.40.630.30">
    <property type="match status" value="1"/>
</dbReference>
<dbReference type="PANTHER" id="PTHR13947:SF37">
    <property type="entry name" value="LD18367P"/>
    <property type="match status" value="1"/>
</dbReference>
<dbReference type="SUPFAM" id="SSF46785">
    <property type="entry name" value="Winged helix' DNA-binding domain"/>
    <property type="match status" value="1"/>
</dbReference>
<dbReference type="PROSITE" id="PS51186">
    <property type="entry name" value="GNAT"/>
    <property type="match status" value="1"/>
</dbReference>
<evidence type="ECO:0000256" key="4">
    <source>
        <dbReference type="ARBA" id="ARBA00023163"/>
    </source>
</evidence>
<keyword evidence="3" id="KW-0238">DNA-binding</keyword>
<organism evidence="6 7">
    <name type="scientific">Pseudomarimonas arenosa</name>
    <dbReference type="NCBI Taxonomy" id="2774145"/>
    <lineage>
        <taxon>Bacteria</taxon>
        <taxon>Pseudomonadati</taxon>
        <taxon>Pseudomonadota</taxon>
        <taxon>Gammaproteobacteria</taxon>
        <taxon>Lysobacterales</taxon>
        <taxon>Lysobacteraceae</taxon>
        <taxon>Pseudomarimonas</taxon>
    </lineage>
</organism>
<dbReference type="Pfam" id="PF00583">
    <property type="entry name" value="Acetyltransf_1"/>
    <property type="match status" value="1"/>
</dbReference>
<dbReference type="InterPro" id="IPR011991">
    <property type="entry name" value="ArsR-like_HTH"/>
</dbReference>
<dbReference type="SUPFAM" id="SSF55729">
    <property type="entry name" value="Acyl-CoA N-acyltransferases (Nat)"/>
    <property type="match status" value="1"/>
</dbReference>
<dbReference type="PANTHER" id="PTHR13947">
    <property type="entry name" value="GNAT FAMILY N-ACETYLTRANSFERASE"/>
    <property type="match status" value="1"/>
</dbReference>
<keyword evidence="1" id="KW-0808">Transferase</keyword>
<evidence type="ECO:0000256" key="2">
    <source>
        <dbReference type="ARBA" id="ARBA00023015"/>
    </source>
</evidence>
<dbReference type="AlphaFoldDB" id="A0AAW3ZR19"/>
<dbReference type="CDD" id="cd04301">
    <property type="entry name" value="NAT_SF"/>
    <property type="match status" value="1"/>
</dbReference>
<dbReference type="CDD" id="cd00090">
    <property type="entry name" value="HTH_ARSR"/>
    <property type="match status" value="1"/>
</dbReference>
<dbReference type="InterPro" id="IPR016181">
    <property type="entry name" value="Acyl_CoA_acyltransferase"/>
</dbReference>
<dbReference type="PROSITE" id="PS01117">
    <property type="entry name" value="HTH_MARR_1"/>
    <property type="match status" value="1"/>
</dbReference>
<evidence type="ECO:0000256" key="1">
    <source>
        <dbReference type="ARBA" id="ARBA00022679"/>
    </source>
</evidence>
<evidence type="ECO:0000313" key="6">
    <source>
        <dbReference type="EMBL" id="MBD8527350.1"/>
    </source>
</evidence>
<dbReference type="InterPro" id="IPR050769">
    <property type="entry name" value="NAT_camello-type"/>
</dbReference>
<gene>
    <name evidence="6" type="ORF">IFO71_16530</name>
</gene>
<reference evidence="6 7" key="1">
    <citation type="submission" date="2020-09" db="EMBL/GenBank/DDBJ databases">
        <title>Pseudoxanthomonas sp. CAU 1598 isolated from sand of Yaerae Beach.</title>
        <authorList>
            <person name="Kim W."/>
        </authorList>
    </citation>
    <scope>NUCLEOTIDE SEQUENCE [LARGE SCALE GENOMIC DNA]</scope>
    <source>
        <strain evidence="6 7">CAU 1598</strain>
    </source>
</reference>
<dbReference type="InterPro" id="IPR023187">
    <property type="entry name" value="Tscrpt_reg_MarR-type_CS"/>
</dbReference>
<name>A0AAW3ZR19_9GAMM</name>
<dbReference type="Pfam" id="PF12802">
    <property type="entry name" value="MarR_2"/>
    <property type="match status" value="1"/>
</dbReference>
<dbReference type="GO" id="GO:0008080">
    <property type="term" value="F:N-acetyltransferase activity"/>
    <property type="evidence" value="ECO:0007669"/>
    <property type="project" value="InterPro"/>
</dbReference>
<evidence type="ECO:0000313" key="7">
    <source>
        <dbReference type="Proteomes" id="UP000613768"/>
    </source>
</evidence>
<feature type="domain" description="N-acetyltransferase" evidence="5">
    <location>
        <begin position="164"/>
        <end position="316"/>
    </location>
</feature>
<evidence type="ECO:0000259" key="5">
    <source>
        <dbReference type="PROSITE" id="PS51186"/>
    </source>
</evidence>
<dbReference type="Proteomes" id="UP000613768">
    <property type="component" value="Unassembled WGS sequence"/>
</dbReference>
<keyword evidence="2" id="KW-0805">Transcription regulation</keyword>
<dbReference type="SMART" id="SM00347">
    <property type="entry name" value="HTH_MARR"/>
    <property type="match status" value="1"/>
</dbReference>
<accession>A0AAW3ZR19</accession>
<keyword evidence="7" id="KW-1185">Reference proteome</keyword>
<dbReference type="GO" id="GO:0003700">
    <property type="term" value="F:DNA-binding transcription factor activity"/>
    <property type="evidence" value="ECO:0007669"/>
    <property type="project" value="InterPro"/>
</dbReference>
<protein>
    <submittedName>
        <fullName evidence="6">MarR family transcriptional regulator/GNAT family N-acetyltransferase</fullName>
    </submittedName>
</protein>